<reference evidence="1 2" key="1">
    <citation type="journal article" date="2010" name="Int. J. Syst. Evol. Microbiol.">
        <title>Sphingopyxis bauzanensis sp. nov., a psychrophilic bacterium isolated from soil.</title>
        <authorList>
            <person name="Zhang D.C."/>
            <person name="Liu H.C."/>
            <person name="Xin Y.H."/>
            <person name="Zhou Y.G."/>
            <person name="Schinner F."/>
            <person name="Margesin R."/>
        </authorList>
    </citation>
    <scope>NUCLEOTIDE SEQUENCE [LARGE SCALE GENOMIC DNA]</scope>
    <source>
        <strain evidence="1 2">DSM 22271</strain>
    </source>
</reference>
<accession>A0A246JSC9</accession>
<evidence type="ECO:0000313" key="2">
    <source>
        <dbReference type="Proteomes" id="UP000197361"/>
    </source>
</evidence>
<evidence type="ECO:0000313" key="1">
    <source>
        <dbReference type="EMBL" id="OWQ95746.1"/>
    </source>
</evidence>
<organism evidence="1 2">
    <name type="scientific">Sphingopyxis bauzanensis</name>
    <dbReference type="NCBI Taxonomy" id="651663"/>
    <lineage>
        <taxon>Bacteria</taxon>
        <taxon>Pseudomonadati</taxon>
        <taxon>Pseudomonadota</taxon>
        <taxon>Alphaproteobacteria</taxon>
        <taxon>Sphingomonadales</taxon>
        <taxon>Sphingomonadaceae</taxon>
        <taxon>Sphingopyxis</taxon>
    </lineage>
</organism>
<dbReference type="RefSeq" id="WP_088441848.1">
    <property type="nucleotide sequence ID" value="NZ_BMMC01000002.1"/>
</dbReference>
<gene>
    <name evidence="1" type="ORF">CDQ92_13265</name>
</gene>
<dbReference type="Proteomes" id="UP000197361">
    <property type="component" value="Unassembled WGS sequence"/>
</dbReference>
<keyword evidence="2" id="KW-1185">Reference proteome</keyword>
<proteinExistence type="predicted"/>
<protein>
    <recommendedName>
        <fullName evidence="3">DUF551 domain-containing protein</fullName>
    </recommendedName>
</protein>
<evidence type="ECO:0008006" key="3">
    <source>
        <dbReference type="Google" id="ProtNLM"/>
    </source>
</evidence>
<name>A0A246JSC9_9SPHN</name>
<sequence length="79" mass="9139">MSSPIHSDLLQWQTLDTAPELYRVFVTGWQAQHGTTRGYWWWHEDTVHEGRAVEHPDALYWAPIVLPEPLPPHKSGDVP</sequence>
<dbReference type="EMBL" id="NISK01000003">
    <property type="protein sequence ID" value="OWQ95746.1"/>
    <property type="molecule type" value="Genomic_DNA"/>
</dbReference>
<comment type="caution">
    <text evidence="1">The sequence shown here is derived from an EMBL/GenBank/DDBJ whole genome shotgun (WGS) entry which is preliminary data.</text>
</comment>
<dbReference type="AlphaFoldDB" id="A0A246JSC9"/>